<evidence type="ECO:0000256" key="2">
    <source>
        <dbReference type="SAM" id="Phobius"/>
    </source>
</evidence>
<evidence type="ECO:0000313" key="3">
    <source>
        <dbReference type="EMBL" id="TDK35271.1"/>
    </source>
</evidence>
<evidence type="ECO:0008006" key="5">
    <source>
        <dbReference type="Google" id="ProtNLM"/>
    </source>
</evidence>
<feature type="transmembrane region" description="Helical" evidence="2">
    <location>
        <begin position="185"/>
        <end position="203"/>
    </location>
</feature>
<keyword evidence="2" id="KW-0812">Transmembrane</keyword>
<protein>
    <recommendedName>
        <fullName evidence="5">Biotin transporter BioY</fullName>
    </recommendedName>
</protein>
<dbReference type="OrthoDB" id="7870844at2"/>
<dbReference type="EMBL" id="SMTL01000003">
    <property type="protein sequence ID" value="TDK35271.1"/>
    <property type="molecule type" value="Genomic_DNA"/>
</dbReference>
<sequence length="388" mass="42128">MSGLETAIRNALDRSDRADGQTRAKIYQSARQALEAGLRRQGVTDTLIIMQQQKRLEEKIREIEAEEIDKLAAPSAEQDRPADLVEVEPEPVHSPRQADMHDEILLEGETRRLDGHADVEPDTRIAPVSVEAPQAMVDAPLPQPELGVQASSPKGRRRRARSGKPDMAAGPGAKPRRRRGFLSRLATWMITLAVVGIACWWFYQSGMVQSVLQEAIQAADRAAQGSGRSNAAFDPRGGFSDEWTEIFKPADVAALQLGSQAKAEAVDGSEGRAVRLVSAAPGEDGDIVIQVPAEVLREMAAKSSTIALTVQSGMNQAAQMSVRCDFGSLGNCSRHRFTATQERLEALFKVTFERTIAPNSPGRLVINAGIDGPDKPVLLYSVRILPGR</sequence>
<keyword evidence="2" id="KW-1133">Transmembrane helix</keyword>
<dbReference type="RefSeq" id="WP_133316693.1">
    <property type="nucleotide sequence ID" value="NZ_SMTL01000003.1"/>
</dbReference>
<dbReference type="Proteomes" id="UP000295238">
    <property type="component" value="Unassembled WGS sequence"/>
</dbReference>
<proteinExistence type="predicted"/>
<evidence type="ECO:0000313" key="4">
    <source>
        <dbReference type="Proteomes" id="UP000295238"/>
    </source>
</evidence>
<keyword evidence="4" id="KW-1185">Reference proteome</keyword>
<name>A0A4R5UH44_9HYPH</name>
<feature type="region of interest" description="Disordered" evidence="1">
    <location>
        <begin position="73"/>
        <end position="96"/>
    </location>
</feature>
<organism evidence="3 4">
    <name type="scientific">Rhizobium deserti</name>
    <dbReference type="NCBI Taxonomy" id="2547961"/>
    <lineage>
        <taxon>Bacteria</taxon>
        <taxon>Pseudomonadati</taxon>
        <taxon>Pseudomonadota</taxon>
        <taxon>Alphaproteobacteria</taxon>
        <taxon>Hyphomicrobiales</taxon>
        <taxon>Rhizobiaceae</taxon>
        <taxon>Rhizobium/Agrobacterium group</taxon>
        <taxon>Rhizobium</taxon>
    </lineage>
</organism>
<gene>
    <name evidence="3" type="ORF">E2F50_13530</name>
</gene>
<feature type="region of interest" description="Disordered" evidence="1">
    <location>
        <begin position="135"/>
        <end position="176"/>
    </location>
</feature>
<keyword evidence="2" id="KW-0472">Membrane</keyword>
<accession>A0A4R5UH44</accession>
<evidence type="ECO:0000256" key="1">
    <source>
        <dbReference type="SAM" id="MobiDB-lite"/>
    </source>
</evidence>
<comment type="caution">
    <text evidence="3">The sequence shown here is derived from an EMBL/GenBank/DDBJ whole genome shotgun (WGS) entry which is preliminary data.</text>
</comment>
<reference evidence="3 4" key="1">
    <citation type="submission" date="2019-03" db="EMBL/GenBank/DDBJ databases">
        <title>Rhizobium sp. nov., an bacterium isolated from biocrust in Mu Us Desert.</title>
        <authorList>
            <person name="Lixiong L."/>
        </authorList>
    </citation>
    <scope>NUCLEOTIDE SEQUENCE [LARGE SCALE GENOMIC DNA]</scope>
    <source>
        <strain evidence="3 4">SPY-1</strain>
    </source>
</reference>
<dbReference type="AlphaFoldDB" id="A0A4R5UH44"/>